<keyword evidence="1" id="KW-0812">Transmembrane</keyword>
<dbReference type="EMBL" id="LUKD01000005">
    <property type="protein sequence ID" value="KYG65266.1"/>
    <property type="molecule type" value="Genomic_DNA"/>
</dbReference>
<evidence type="ECO:0000313" key="2">
    <source>
        <dbReference type="EMBL" id="KYG65266.1"/>
    </source>
</evidence>
<comment type="caution">
    <text evidence="2">The sequence shown here is derived from an EMBL/GenBank/DDBJ whole genome shotgun (WGS) entry which is preliminary data.</text>
</comment>
<accession>A0A161PBY3</accession>
<evidence type="ECO:0000313" key="3">
    <source>
        <dbReference type="Proteomes" id="UP000075799"/>
    </source>
</evidence>
<dbReference type="Proteomes" id="UP000075799">
    <property type="component" value="Unassembled WGS sequence"/>
</dbReference>
<dbReference type="RefSeq" id="WP_063207287.1">
    <property type="nucleotide sequence ID" value="NZ_LUKD01000005.1"/>
</dbReference>
<sequence>MATDLELGKQALKYFHNRSTRYSAYGNRTYEELYAVYGKKADIYADGIGLAISANNMSQGDVIKAMEGLADVAQGRIPKDHQEYIKALGNKASQINYLDLTTTVAKDVGTTVLDGTVTFGNSVITSMSWLTSLLPFLLIGGVIFYIYSFGKNNSTVSKETMDSIKKKVKEGTAAVKARVKKATK</sequence>
<keyword evidence="1" id="KW-0472">Membrane</keyword>
<organism evidence="2 3">
    <name type="scientific">Bdellovibrio bacteriovorus</name>
    <dbReference type="NCBI Taxonomy" id="959"/>
    <lineage>
        <taxon>Bacteria</taxon>
        <taxon>Pseudomonadati</taxon>
        <taxon>Bdellovibrionota</taxon>
        <taxon>Bdellovibrionia</taxon>
        <taxon>Bdellovibrionales</taxon>
        <taxon>Pseudobdellovibrionaceae</taxon>
        <taxon>Bdellovibrio</taxon>
    </lineage>
</organism>
<protein>
    <submittedName>
        <fullName evidence="2">Uncharacterized protein</fullName>
    </submittedName>
</protein>
<gene>
    <name evidence="2" type="ORF">AZI87_11975</name>
</gene>
<dbReference type="AlphaFoldDB" id="A0A161PBY3"/>
<reference evidence="2 3" key="1">
    <citation type="submission" date="2016-03" db="EMBL/GenBank/DDBJ databases">
        <authorList>
            <person name="Ploux O."/>
        </authorList>
    </citation>
    <scope>NUCLEOTIDE SEQUENCE [LARGE SCALE GENOMIC DNA]</scope>
    <source>
        <strain evidence="2 3">EC13</strain>
    </source>
</reference>
<feature type="transmembrane region" description="Helical" evidence="1">
    <location>
        <begin position="127"/>
        <end position="147"/>
    </location>
</feature>
<keyword evidence="1" id="KW-1133">Transmembrane helix</keyword>
<proteinExistence type="predicted"/>
<evidence type="ECO:0000256" key="1">
    <source>
        <dbReference type="SAM" id="Phobius"/>
    </source>
</evidence>
<name>A0A161PBY3_BDEBC</name>